<dbReference type="InterPro" id="IPR027417">
    <property type="entry name" value="P-loop_NTPase"/>
</dbReference>
<keyword evidence="6" id="KW-0378">Hydrolase</keyword>
<reference evidence="8 9" key="1">
    <citation type="submission" date="2024-09" db="EMBL/GenBank/DDBJ databases">
        <title>Novel species of the genus Pelomonas and Roseateles isolated from streams.</title>
        <authorList>
            <person name="Lu H."/>
        </authorList>
    </citation>
    <scope>NUCLEOTIDE SEQUENCE [LARGE SCALE GENOMIC DNA]</scope>
    <source>
        <strain evidence="8 9">DC23W</strain>
    </source>
</reference>
<evidence type="ECO:0000256" key="4">
    <source>
        <dbReference type="ARBA" id="ARBA00022737"/>
    </source>
</evidence>
<dbReference type="PIRSF" id="PIRSF039117">
    <property type="entry name" value="KaiC"/>
    <property type="match status" value="1"/>
</dbReference>
<dbReference type="InterPro" id="IPR014774">
    <property type="entry name" value="KaiC-like_dom"/>
</dbReference>
<dbReference type="PROSITE" id="PS51146">
    <property type="entry name" value="KAIC"/>
    <property type="match status" value="2"/>
</dbReference>
<dbReference type="EMBL" id="JBIGHY010000006">
    <property type="protein sequence ID" value="MFG6415810.1"/>
    <property type="molecule type" value="Genomic_DNA"/>
</dbReference>
<keyword evidence="3" id="KW-0808">Transferase</keyword>
<sequence>MGHLNEPVEPSPERPALPRLTTGNWELDLILDGGFPANSINILMGEPGSGKTILAERLMFANAEDDGRPILFFTTLSEPADKVVRYLQQFSFFDESKLGTVIHYSSIGHELSEQGVGVLVALLTEAITTHRPKIIVIDSFKAIHDLSTSIPEMRKMLYEVAGLLTAYETTAFFVGEYSADQVSTYPEFAVADSMVELARDKLGTRDERFLRVLKLRGSSYLEGLHAFRITGGGLEVFPRLVSPTTPPVYDFLRERVTTGVSGLDDVLDGGLYRGRSTFLLGQTGAGKTTLAMQFVMQGVRLGEPSMYVSFEENPTQLDAQLNSLGLDARQARDGGLHFLYVSPVELQIDSIVSSIYRTVKGKGIKRIVVDAVGDLLMSTTDTKRLHSYLYALAQHFAVMGVSSVFTYETFGQELFSETRTSALADNIILLSITLEGRRAHRTLRVIKARGIAHDLNAHELSITSAGIEVV</sequence>
<evidence type="ECO:0000256" key="1">
    <source>
        <dbReference type="ARBA" id="ARBA00012513"/>
    </source>
</evidence>
<feature type="domain" description="KaiC" evidence="7">
    <location>
        <begin position="254"/>
        <end position="470"/>
    </location>
</feature>
<evidence type="ECO:0000313" key="8">
    <source>
        <dbReference type="EMBL" id="MFG6415810.1"/>
    </source>
</evidence>
<keyword evidence="2" id="KW-0597">Phosphoprotein</keyword>
<evidence type="ECO:0000256" key="5">
    <source>
        <dbReference type="ARBA" id="ARBA00022777"/>
    </source>
</evidence>
<gene>
    <name evidence="8" type="ORF">ACG02S_18095</name>
</gene>
<evidence type="ECO:0000256" key="6">
    <source>
        <dbReference type="ARBA" id="ARBA00022801"/>
    </source>
</evidence>
<keyword evidence="9" id="KW-1185">Reference proteome</keyword>
<comment type="caution">
    <text evidence="8">The sequence shown here is derived from an EMBL/GenBank/DDBJ whole genome shotgun (WGS) entry which is preliminary data.</text>
</comment>
<dbReference type="EC" id="2.7.11.1" evidence="1"/>
<evidence type="ECO:0000259" key="7">
    <source>
        <dbReference type="PROSITE" id="PS51146"/>
    </source>
</evidence>
<dbReference type="PRINTS" id="PR01874">
    <property type="entry name" value="DNAREPAIRADA"/>
</dbReference>
<dbReference type="SUPFAM" id="SSF52540">
    <property type="entry name" value="P-loop containing nucleoside triphosphate hydrolases"/>
    <property type="match status" value="2"/>
</dbReference>
<proteinExistence type="predicted"/>
<accession>A0ABW7EQX4</accession>
<dbReference type="Gene3D" id="3.40.50.300">
    <property type="entry name" value="P-loop containing nucleotide triphosphate hydrolases"/>
    <property type="match status" value="2"/>
</dbReference>
<keyword evidence="5" id="KW-0418">Kinase</keyword>
<dbReference type="PANTHER" id="PTHR42926:SF1">
    <property type="entry name" value="CIRCADIAN CLOCK OSCILLATOR PROTEIN KAIC 1"/>
    <property type="match status" value="1"/>
</dbReference>
<protein>
    <recommendedName>
        <fullName evidence="1">non-specific serine/threonine protein kinase</fullName>
        <ecNumber evidence="1">2.7.11.1</ecNumber>
    </recommendedName>
</protein>
<feature type="domain" description="KaiC" evidence="7">
    <location>
        <begin position="18"/>
        <end position="250"/>
    </location>
</feature>
<dbReference type="InterPro" id="IPR010624">
    <property type="entry name" value="KaiC_dom"/>
</dbReference>
<evidence type="ECO:0000256" key="2">
    <source>
        <dbReference type="ARBA" id="ARBA00022553"/>
    </source>
</evidence>
<dbReference type="InterPro" id="IPR051347">
    <property type="entry name" value="Circadian_clock_KaiC-rel"/>
</dbReference>
<dbReference type="Proteomes" id="UP001606300">
    <property type="component" value="Unassembled WGS sequence"/>
</dbReference>
<dbReference type="RefSeq" id="WP_394471874.1">
    <property type="nucleotide sequence ID" value="NZ_JBIGHY010000006.1"/>
</dbReference>
<keyword evidence="4" id="KW-0677">Repeat</keyword>
<name>A0ABW7EQX4_9BURK</name>
<evidence type="ECO:0000256" key="3">
    <source>
        <dbReference type="ARBA" id="ARBA00022679"/>
    </source>
</evidence>
<dbReference type="InterPro" id="IPR030665">
    <property type="entry name" value="KaiC"/>
</dbReference>
<dbReference type="PANTHER" id="PTHR42926">
    <property type="match status" value="1"/>
</dbReference>
<evidence type="ECO:0000313" key="9">
    <source>
        <dbReference type="Proteomes" id="UP001606300"/>
    </source>
</evidence>
<dbReference type="Pfam" id="PF06745">
    <property type="entry name" value="ATPase"/>
    <property type="match status" value="2"/>
</dbReference>
<organism evidence="8 9">
    <name type="scientific">Pelomonas dachongensis</name>
    <dbReference type="NCBI Taxonomy" id="3299029"/>
    <lineage>
        <taxon>Bacteria</taxon>
        <taxon>Pseudomonadati</taxon>
        <taxon>Pseudomonadota</taxon>
        <taxon>Betaproteobacteria</taxon>
        <taxon>Burkholderiales</taxon>
        <taxon>Sphaerotilaceae</taxon>
        <taxon>Roseateles</taxon>
    </lineage>
</organism>